<keyword evidence="2" id="KW-1185">Reference proteome</keyword>
<gene>
    <name evidence="1" type="ORF">AVEN_16232_1</name>
</gene>
<proteinExistence type="predicted"/>
<name>A0A4Y2SH98_ARAVE</name>
<accession>A0A4Y2SH98</accession>
<reference evidence="1 2" key="1">
    <citation type="journal article" date="2019" name="Sci. Rep.">
        <title>Orb-weaving spider Araneus ventricosus genome elucidates the spidroin gene catalogue.</title>
        <authorList>
            <person name="Kono N."/>
            <person name="Nakamura H."/>
            <person name="Ohtoshi R."/>
            <person name="Moran D.A.P."/>
            <person name="Shinohara A."/>
            <person name="Yoshida Y."/>
            <person name="Fujiwara M."/>
            <person name="Mori M."/>
            <person name="Tomita M."/>
            <person name="Arakawa K."/>
        </authorList>
    </citation>
    <scope>NUCLEOTIDE SEQUENCE [LARGE SCALE GENOMIC DNA]</scope>
</reference>
<dbReference type="EMBL" id="BGPR01021737">
    <property type="protein sequence ID" value="GBN87281.1"/>
    <property type="molecule type" value="Genomic_DNA"/>
</dbReference>
<organism evidence="1 2">
    <name type="scientific">Araneus ventricosus</name>
    <name type="common">Orbweaver spider</name>
    <name type="synonym">Epeira ventricosa</name>
    <dbReference type="NCBI Taxonomy" id="182803"/>
    <lineage>
        <taxon>Eukaryota</taxon>
        <taxon>Metazoa</taxon>
        <taxon>Ecdysozoa</taxon>
        <taxon>Arthropoda</taxon>
        <taxon>Chelicerata</taxon>
        <taxon>Arachnida</taxon>
        <taxon>Araneae</taxon>
        <taxon>Araneomorphae</taxon>
        <taxon>Entelegynae</taxon>
        <taxon>Araneoidea</taxon>
        <taxon>Araneidae</taxon>
        <taxon>Araneus</taxon>
    </lineage>
</organism>
<dbReference type="AlphaFoldDB" id="A0A4Y2SH98"/>
<dbReference type="Proteomes" id="UP000499080">
    <property type="component" value="Unassembled WGS sequence"/>
</dbReference>
<evidence type="ECO:0000313" key="1">
    <source>
        <dbReference type="EMBL" id="GBN87281.1"/>
    </source>
</evidence>
<evidence type="ECO:0000313" key="2">
    <source>
        <dbReference type="Proteomes" id="UP000499080"/>
    </source>
</evidence>
<protein>
    <submittedName>
        <fullName evidence="1">Uncharacterized protein</fullName>
    </submittedName>
</protein>
<comment type="caution">
    <text evidence="1">The sequence shown here is derived from an EMBL/GenBank/DDBJ whole genome shotgun (WGS) entry which is preliminary data.</text>
</comment>
<feature type="non-terminal residue" evidence="1">
    <location>
        <position position="1"/>
    </location>
</feature>
<sequence length="102" mass="11893">VQRCYRPHSCREGRDKIPSACAYRPAIVRKENPDLILKDRPSRQKYRRQIAPITSAPCDDPLSVMDPKFSLVILTSRFEETRGLFWDGPRNFEPRSDDEIDT</sequence>